<reference evidence="1 2" key="1">
    <citation type="submission" date="2016-03" db="EMBL/GenBank/DDBJ databases">
        <authorList>
            <consortium name="Pathogen Informatics"/>
        </authorList>
    </citation>
    <scope>NUCLEOTIDE SEQUENCE [LARGE SCALE GENOMIC DNA]</scope>
    <source>
        <strain evidence="1 2">NCTC13364</strain>
    </source>
</reference>
<protein>
    <recommendedName>
        <fullName evidence="3">DUF3990 domain-containing protein</fullName>
    </recommendedName>
</protein>
<name>A0A157R224_9BORD</name>
<dbReference type="AlphaFoldDB" id="A0A157R224"/>
<evidence type="ECO:0008006" key="3">
    <source>
        <dbReference type="Google" id="ProtNLM"/>
    </source>
</evidence>
<proteinExistence type="predicted"/>
<organism evidence="1 2">
    <name type="scientific">Bordetella ansorpii</name>
    <dbReference type="NCBI Taxonomy" id="288768"/>
    <lineage>
        <taxon>Bacteria</taxon>
        <taxon>Pseudomonadati</taxon>
        <taxon>Pseudomonadota</taxon>
        <taxon>Betaproteobacteria</taxon>
        <taxon>Burkholderiales</taxon>
        <taxon>Alcaligenaceae</taxon>
        <taxon>Bordetella</taxon>
    </lineage>
</organism>
<dbReference type="Proteomes" id="UP000077037">
    <property type="component" value="Unassembled WGS sequence"/>
</dbReference>
<sequence length="203" mass="22881">MAAAWSAYEYQPSFVLGFHGCDKGVGETLLRGREPHLKHSEQKYDWLGHGIYFWEGNPGRAMDWAVQRKKEGKIKTPFVLGAIIDLRHCLDLFDHDGLVQVKEAHRIYIRLSEAAGTEVAKNVGKSPDKAGRALDCAVMNTLHEYRESRREPAYDSVRGPFLEGDPIYQNAGFLSKNHIQLSVRNTDCIKGYFRPVHGRAGAL</sequence>
<evidence type="ECO:0000313" key="2">
    <source>
        <dbReference type="Proteomes" id="UP000077037"/>
    </source>
</evidence>
<gene>
    <name evidence="1" type="ORF">SAMEA1982600_04379</name>
</gene>
<dbReference type="SUPFAM" id="SSF56399">
    <property type="entry name" value="ADP-ribosylation"/>
    <property type="match status" value="1"/>
</dbReference>
<dbReference type="EMBL" id="FKBS01000025">
    <property type="protein sequence ID" value="SAI52052.1"/>
    <property type="molecule type" value="Genomic_DNA"/>
</dbReference>
<dbReference type="OrthoDB" id="9800843at2"/>
<accession>A0A157R224</accession>
<dbReference type="RefSeq" id="WP_066419065.1">
    <property type="nucleotide sequence ID" value="NZ_FKBS01000025.1"/>
</dbReference>
<evidence type="ECO:0000313" key="1">
    <source>
        <dbReference type="EMBL" id="SAI52052.1"/>
    </source>
</evidence>